<evidence type="ECO:0000256" key="7">
    <source>
        <dbReference type="ARBA" id="ARBA00023133"/>
    </source>
</evidence>
<evidence type="ECO:0000256" key="9">
    <source>
        <dbReference type="ARBA" id="ARBA00023244"/>
    </source>
</evidence>
<dbReference type="EMBL" id="SMAL01000006">
    <property type="protein sequence ID" value="TCT14252.1"/>
    <property type="molecule type" value="Genomic_DNA"/>
</dbReference>
<sequence length="322" mass="36085">MNRPTRLRNNGVIRGLVRETSLSMDDVIYPIFVVEGEGVKREIPSMKNQFHLSVDMLDEEVGVFKSKGIKSLLIFGTPGYKDHKASSAFDCDGIVQRAVRKIKEIDSEMLVITDVCLCQYKDDGHCCVYHKNIQIDRETTLEILRQVALSHALAGADMVAPSDMMDGRVGHIRKVLDDSGFEHVSIMSYSAKYASSFYGPFREAAHSVPSFGDRKMYQMDIGNSKEAMKEMALDVMEGADILMVKPAQLYLDIIKKAEERFDLPIAAYQVSGEYAMIYNAVEGGYLDRRAIYESLLAIKRSGASIVISYFAKELKALIELYG</sequence>
<gene>
    <name evidence="18" type="ORF">EDC18_10648</name>
</gene>
<dbReference type="PRINTS" id="PR00144">
    <property type="entry name" value="DALDHYDRTASE"/>
</dbReference>
<comment type="cofactor">
    <cofactor evidence="1">
        <name>Zn(2+)</name>
        <dbReference type="ChEBI" id="CHEBI:29105"/>
    </cofactor>
</comment>
<evidence type="ECO:0000256" key="1">
    <source>
        <dbReference type="ARBA" id="ARBA00001947"/>
    </source>
</evidence>
<dbReference type="PANTHER" id="PTHR11458">
    <property type="entry name" value="DELTA-AMINOLEVULINIC ACID DEHYDRATASE"/>
    <property type="match status" value="1"/>
</dbReference>
<dbReference type="InterPro" id="IPR001731">
    <property type="entry name" value="ALAD"/>
</dbReference>
<dbReference type="UniPathway" id="UPA00251">
    <property type="reaction ID" value="UER00318"/>
</dbReference>
<dbReference type="Gene3D" id="3.20.20.70">
    <property type="entry name" value="Aldolase class I"/>
    <property type="match status" value="1"/>
</dbReference>
<dbReference type="PIRSF" id="PIRSF001415">
    <property type="entry name" value="Porphbilin_synth"/>
    <property type="match status" value="1"/>
</dbReference>
<dbReference type="PANTHER" id="PTHR11458:SF0">
    <property type="entry name" value="DELTA-AMINOLEVULINIC ACID DEHYDRATASE"/>
    <property type="match status" value="1"/>
</dbReference>
<keyword evidence="19" id="KW-1185">Reference proteome</keyword>
<dbReference type="GO" id="GO:0005829">
    <property type="term" value="C:cytosol"/>
    <property type="evidence" value="ECO:0007669"/>
    <property type="project" value="TreeGrafter"/>
</dbReference>
<dbReference type="Proteomes" id="UP000294902">
    <property type="component" value="Unassembled WGS sequence"/>
</dbReference>
<dbReference type="GO" id="GO:0006782">
    <property type="term" value="P:protoporphyrinogen IX biosynthetic process"/>
    <property type="evidence" value="ECO:0007669"/>
    <property type="project" value="UniProtKB-UniPathway"/>
</dbReference>
<dbReference type="AlphaFoldDB" id="A0A4R3ML23"/>
<feature type="binding site" evidence="13">
    <location>
        <position position="214"/>
    </location>
    <ligand>
        <name>5-aminolevulinate</name>
        <dbReference type="ChEBI" id="CHEBI:356416"/>
        <label>1</label>
    </ligand>
</feature>
<evidence type="ECO:0000256" key="5">
    <source>
        <dbReference type="ARBA" id="ARBA00012053"/>
    </source>
</evidence>
<dbReference type="InterPro" id="IPR013785">
    <property type="entry name" value="Aldolase_TIM"/>
</dbReference>
<comment type="caution">
    <text evidence="18">The sequence shown here is derived from an EMBL/GenBank/DDBJ whole genome shotgun (WGS) entry which is preliminary data.</text>
</comment>
<name>A0A4R3ML23_9FIRM</name>
<feature type="binding site" evidence="13">
    <location>
        <position position="202"/>
    </location>
    <ligand>
        <name>5-aminolevulinate</name>
        <dbReference type="ChEBI" id="CHEBI:356416"/>
        <label>1</label>
    </ligand>
</feature>
<evidence type="ECO:0000256" key="4">
    <source>
        <dbReference type="ARBA" id="ARBA00011823"/>
    </source>
</evidence>
<evidence type="ECO:0000313" key="19">
    <source>
        <dbReference type="Proteomes" id="UP000294902"/>
    </source>
</evidence>
<feature type="binding site" evidence="14">
    <location>
        <position position="126"/>
    </location>
    <ligand>
        <name>Zn(2+)</name>
        <dbReference type="ChEBI" id="CHEBI:29105"/>
        <note>catalytic</note>
    </ligand>
</feature>
<evidence type="ECO:0000256" key="13">
    <source>
        <dbReference type="PIRSR" id="PIRSR001415-2"/>
    </source>
</evidence>
<protein>
    <recommendedName>
        <fullName evidence="6 16">Delta-aminolevulinic acid dehydratase</fullName>
        <ecNumber evidence="5 16">4.2.1.24</ecNumber>
    </recommendedName>
</protein>
<comment type="similarity">
    <text evidence="3 17">Belongs to the ALAD family.</text>
</comment>
<comment type="function">
    <text evidence="10">Catalyzes an early step in the biosynthesis of tetrapyrroles. Binds two molecules of 5-aminolevulinate per subunit, each at a distinct site, and catalyzes their condensation to form porphobilinogen.</text>
</comment>
<dbReference type="PROSITE" id="PS00169">
    <property type="entry name" value="D_ALA_DEHYDRATASE"/>
    <property type="match status" value="1"/>
</dbReference>
<evidence type="ECO:0000256" key="16">
    <source>
        <dbReference type="RuleBase" id="RU000515"/>
    </source>
</evidence>
<keyword evidence="14" id="KW-0479">Metal-binding</keyword>
<evidence type="ECO:0000256" key="8">
    <source>
        <dbReference type="ARBA" id="ARBA00023239"/>
    </source>
</evidence>
<evidence type="ECO:0000256" key="17">
    <source>
        <dbReference type="RuleBase" id="RU004161"/>
    </source>
</evidence>
<evidence type="ECO:0000256" key="12">
    <source>
        <dbReference type="PIRSR" id="PIRSR001415-1"/>
    </source>
</evidence>
<accession>A0A4R3ML23</accession>
<feature type="binding site" evidence="14">
    <location>
        <position position="118"/>
    </location>
    <ligand>
        <name>Zn(2+)</name>
        <dbReference type="ChEBI" id="CHEBI:29105"/>
        <note>catalytic</note>
    </ligand>
</feature>
<keyword evidence="8 16" id="KW-0456">Lyase</keyword>
<feature type="binding site" evidence="14">
    <location>
        <position position="116"/>
    </location>
    <ligand>
        <name>Zn(2+)</name>
        <dbReference type="ChEBI" id="CHEBI:29105"/>
        <note>catalytic</note>
    </ligand>
</feature>
<feature type="active site" description="Schiff-base intermediate with substrate" evidence="12">
    <location>
        <position position="192"/>
    </location>
</feature>
<organism evidence="18 19">
    <name type="scientific">Natranaerovirga pectinivora</name>
    <dbReference type="NCBI Taxonomy" id="682400"/>
    <lineage>
        <taxon>Bacteria</taxon>
        <taxon>Bacillati</taxon>
        <taxon>Bacillota</taxon>
        <taxon>Clostridia</taxon>
        <taxon>Lachnospirales</taxon>
        <taxon>Natranaerovirgaceae</taxon>
        <taxon>Natranaerovirga</taxon>
    </lineage>
</organism>
<dbReference type="CDD" id="cd00384">
    <property type="entry name" value="ALAD_PBGS"/>
    <property type="match status" value="1"/>
</dbReference>
<dbReference type="OrthoDB" id="9805001at2"/>
<evidence type="ECO:0000256" key="6">
    <source>
        <dbReference type="ARBA" id="ARBA00020771"/>
    </source>
</evidence>
<dbReference type="FunFam" id="3.20.20.70:FF:000019">
    <property type="entry name" value="Delta-aminolevulinic acid dehydratase"/>
    <property type="match status" value="1"/>
</dbReference>
<evidence type="ECO:0000256" key="10">
    <source>
        <dbReference type="ARBA" id="ARBA00025628"/>
    </source>
</evidence>
<comment type="subunit">
    <text evidence="4 16">Homooctamer.</text>
</comment>
<dbReference type="EC" id="4.2.1.24" evidence="5 16"/>
<feature type="binding site" evidence="13">
    <location>
        <position position="309"/>
    </location>
    <ligand>
        <name>5-aminolevulinate</name>
        <dbReference type="ChEBI" id="CHEBI:356416"/>
        <label>2</label>
    </ligand>
</feature>
<evidence type="ECO:0000256" key="14">
    <source>
        <dbReference type="PIRSR" id="PIRSR001415-3"/>
    </source>
</evidence>
<feature type="active site" description="Schiff-base intermediate with substrate" evidence="12">
    <location>
        <position position="245"/>
    </location>
</feature>
<evidence type="ECO:0000256" key="2">
    <source>
        <dbReference type="ARBA" id="ARBA00004694"/>
    </source>
</evidence>
<dbReference type="Pfam" id="PF00490">
    <property type="entry name" value="ALAD"/>
    <property type="match status" value="1"/>
</dbReference>
<dbReference type="SMART" id="SM01004">
    <property type="entry name" value="ALAD"/>
    <property type="match status" value="1"/>
</dbReference>
<dbReference type="RefSeq" id="WP_132252498.1">
    <property type="nucleotide sequence ID" value="NZ_SMAL01000006.1"/>
</dbReference>
<dbReference type="InterPro" id="IPR030656">
    <property type="entry name" value="ALAD_AS"/>
</dbReference>
<comment type="pathway">
    <text evidence="2">Porphyrin-containing compound metabolism; protoporphyrin-IX biosynthesis; coproporphyrinogen-III from 5-aminolevulinate: step 1/4.</text>
</comment>
<feature type="binding site" evidence="15">
    <location>
        <position position="230"/>
    </location>
    <ligand>
        <name>Mg(2+)</name>
        <dbReference type="ChEBI" id="CHEBI:18420"/>
    </ligand>
</feature>
<keyword evidence="14" id="KW-0862">Zinc</keyword>
<dbReference type="SUPFAM" id="SSF51569">
    <property type="entry name" value="Aldolase"/>
    <property type="match status" value="1"/>
</dbReference>
<evidence type="ECO:0000313" key="18">
    <source>
        <dbReference type="EMBL" id="TCT14252.1"/>
    </source>
</evidence>
<dbReference type="NCBIfam" id="NF006762">
    <property type="entry name" value="PRK09283.1"/>
    <property type="match status" value="1"/>
</dbReference>
<dbReference type="GO" id="GO:0004655">
    <property type="term" value="F:porphobilinogen synthase activity"/>
    <property type="evidence" value="ECO:0007669"/>
    <property type="project" value="UniProtKB-EC"/>
</dbReference>
<reference evidence="18 19" key="1">
    <citation type="submission" date="2019-03" db="EMBL/GenBank/DDBJ databases">
        <title>Genomic Encyclopedia of Type Strains, Phase IV (KMG-IV): sequencing the most valuable type-strain genomes for metagenomic binning, comparative biology and taxonomic classification.</title>
        <authorList>
            <person name="Goeker M."/>
        </authorList>
    </citation>
    <scope>NUCLEOTIDE SEQUENCE [LARGE SCALE GENOMIC DNA]</scope>
    <source>
        <strain evidence="18 19">DSM 24629</strain>
    </source>
</reference>
<evidence type="ECO:0000256" key="11">
    <source>
        <dbReference type="ARBA" id="ARBA00047651"/>
    </source>
</evidence>
<evidence type="ECO:0000256" key="15">
    <source>
        <dbReference type="PIRSR" id="PIRSR001415-5"/>
    </source>
</evidence>
<evidence type="ECO:0000256" key="3">
    <source>
        <dbReference type="ARBA" id="ARBA00008055"/>
    </source>
</evidence>
<comment type="catalytic activity">
    <reaction evidence="11 16">
        <text>2 5-aminolevulinate = porphobilinogen + 2 H2O + H(+)</text>
        <dbReference type="Rhea" id="RHEA:24064"/>
        <dbReference type="ChEBI" id="CHEBI:15377"/>
        <dbReference type="ChEBI" id="CHEBI:15378"/>
        <dbReference type="ChEBI" id="CHEBI:58126"/>
        <dbReference type="ChEBI" id="CHEBI:356416"/>
        <dbReference type="EC" id="4.2.1.24"/>
    </reaction>
</comment>
<feature type="binding site" evidence="13">
    <location>
        <position position="271"/>
    </location>
    <ligand>
        <name>5-aminolevulinate</name>
        <dbReference type="ChEBI" id="CHEBI:356416"/>
        <label>2</label>
    </ligand>
</feature>
<dbReference type="GO" id="GO:0008270">
    <property type="term" value="F:zinc ion binding"/>
    <property type="evidence" value="ECO:0007669"/>
    <property type="project" value="TreeGrafter"/>
</dbReference>
<keyword evidence="15" id="KW-0460">Magnesium</keyword>
<proteinExistence type="inferred from homology"/>
<keyword evidence="9 16" id="KW-0627">Porphyrin biosynthesis</keyword>
<keyword evidence="7" id="KW-0350">Heme biosynthesis</keyword>